<dbReference type="AlphaFoldDB" id="A0A6P2CY86"/>
<evidence type="ECO:0000313" key="2">
    <source>
        <dbReference type="EMBL" id="VTR93346.1"/>
    </source>
</evidence>
<feature type="signal peptide" evidence="1">
    <location>
        <begin position="1"/>
        <end position="22"/>
    </location>
</feature>
<dbReference type="EMBL" id="LR593886">
    <property type="protein sequence ID" value="VTR93346.1"/>
    <property type="molecule type" value="Genomic_DNA"/>
</dbReference>
<protein>
    <submittedName>
        <fullName evidence="2">Uncharacterized protein</fullName>
    </submittedName>
</protein>
<keyword evidence="1" id="KW-0732">Signal</keyword>
<evidence type="ECO:0000256" key="1">
    <source>
        <dbReference type="SAM" id="SignalP"/>
    </source>
</evidence>
<organism evidence="2 3">
    <name type="scientific">Gemmata massiliana</name>
    <dbReference type="NCBI Taxonomy" id="1210884"/>
    <lineage>
        <taxon>Bacteria</taxon>
        <taxon>Pseudomonadati</taxon>
        <taxon>Planctomycetota</taxon>
        <taxon>Planctomycetia</taxon>
        <taxon>Gemmatales</taxon>
        <taxon>Gemmataceae</taxon>
        <taxon>Gemmata</taxon>
    </lineage>
</organism>
<feature type="chain" id="PRO_5026776977" evidence="1">
    <location>
        <begin position="23"/>
        <end position="167"/>
    </location>
</feature>
<reference evidence="2 3" key="1">
    <citation type="submission" date="2019-05" db="EMBL/GenBank/DDBJ databases">
        <authorList>
            <consortium name="Science for Life Laboratories"/>
        </authorList>
    </citation>
    <scope>NUCLEOTIDE SEQUENCE [LARGE SCALE GENOMIC DNA]</scope>
    <source>
        <strain evidence="2">Soil9</strain>
    </source>
</reference>
<evidence type="ECO:0000313" key="3">
    <source>
        <dbReference type="Proteomes" id="UP000464178"/>
    </source>
</evidence>
<keyword evidence="3" id="KW-1185">Reference proteome</keyword>
<accession>A0A6P2CY86</accession>
<dbReference type="Proteomes" id="UP000464178">
    <property type="component" value="Chromosome"/>
</dbReference>
<dbReference type="RefSeq" id="WP_162668086.1">
    <property type="nucleotide sequence ID" value="NZ_LR593886.1"/>
</dbReference>
<sequence length="167" mass="18641">MRTVCWAFAIALLFGTPVAAKADPFEEAIKQKVQDKLSNKQFDRHENDVHGGFNKKGRETWINGKSGQAKVTGITKQGTGLDLKYVAKIEVPVTSTYRRKTFIGIGAEYKTESWSTTWTYSVTYTIGFGSNVLTDGKISNASTAADHDAVRWAFEEFQHDIVNKLKD</sequence>
<gene>
    <name evidence="2" type="ORF">SOIL9_43680</name>
</gene>
<proteinExistence type="predicted"/>
<name>A0A6P2CY86_9BACT</name>
<dbReference type="KEGG" id="gms:SOIL9_43680"/>